<feature type="domain" description="Phosphodiester glycosidase" evidence="3">
    <location>
        <begin position="317"/>
        <end position="523"/>
    </location>
</feature>
<dbReference type="Pfam" id="PF09992">
    <property type="entry name" value="NAGPA"/>
    <property type="match status" value="1"/>
</dbReference>
<evidence type="ECO:0000256" key="1">
    <source>
        <dbReference type="SAM" id="MobiDB-lite"/>
    </source>
</evidence>
<sequence>MKKTILAMLVSSVAFGSYAAQWNVPDLAIGGGELPQSVEHQSLVKGVDYYQIQRGTSQGEAYLLSSGILNEQTIKDYSAKLDDLKLTYHLETAPEAAPNGQEMGKILRLKGFESSGDAETQAKVLKEHGLNFSPRFSAQDGYDTKGPFDISLLRVDLNQYQGKVASILANDKITTAETVSSMAERNQALAAINGGFFAFNDQVGDMGAPAGLYVKDGQLLREAANQRPVLIIDNSGKHSKVSIGNSVTTEVLLNINGNTVRIDGINRKPGVILNCGGLDDTPSTEAIHDFVCTDDSEIIVYNSAYDAQTPQGEGKEIVIDANGKVVEVLAKRGSVINAGFSYVQLTGDSKLDVKLGDNLTLASKVVVDGEEVQLRKGVSMLNAGPSLVTNFAVDIASRNTQGFNPYPSTGDHAGSQDDDGLGVSGAMENREGFYNGWVLRRHPRTALGVTDNNILYAAVVYGRAPTVTEGASITDVAAVMEALGTKNAINLDGGGSSMMVIDGKRTGSSSDASEREVSDAVIFTR</sequence>
<dbReference type="PATRIC" id="fig|45658.7.peg.4005"/>
<dbReference type="EMBL" id="CP016415">
    <property type="protein sequence ID" value="ANU39072.1"/>
    <property type="molecule type" value="Genomic_DNA"/>
</dbReference>
<feature type="signal peptide" evidence="2">
    <location>
        <begin position="1"/>
        <end position="19"/>
    </location>
</feature>
<accession>A0A1C7FGL4</accession>
<keyword evidence="5" id="KW-1185">Reference proteome</keyword>
<organism evidence="4 5">
    <name type="scientific">Vibrio scophthalmi</name>
    <dbReference type="NCBI Taxonomy" id="45658"/>
    <lineage>
        <taxon>Bacteria</taxon>
        <taxon>Pseudomonadati</taxon>
        <taxon>Pseudomonadota</taxon>
        <taxon>Gammaproteobacteria</taxon>
        <taxon>Vibrionales</taxon>
        <taxon>Vibrionaceae</taxon>
        <taxon>Vibrio</taxon>
    </lineage>
</organism>
<evidence type="ECO:0000313" key="4">
    <source>
        <dbReference type="EMBL" id="ANU39072.1"/>
    </source>
</evidence>
<dbReference type="InterPro" id="IPR018711">
    <property type="entry name" value="NAGPA"/>
</dbReference>
<name>A0A1C7FGL4_9VIBR</name>
<gene>
    <name evidence="4" type="ORF">VSVS05_04036</name>
</gene>
<reference evidence="4 5" key="1">
    <citation type="submission" date="2016-07" db="EMBL/GenBank/DDBJ databases">
        <title>Genome sequencing of Vibrio scophthalmi strain VS-05, an isolated from Paralichthys olivaceus.</title>
        <authorList>
            <person name="Han H.-J."/>
        </authorList>
    </citation>
    <scope>NUCLEOTIDE SEQUENCE [LARGE SCALE GENOMIC DNA]</scope>
    <source>
        <strain evidence="4 5">VS-05</strain>
    </source>
</reference>
<feature type="chain" id="PRO_5008885675" description="Phosphodiester glycosidase domain-containing protein" evidence="2">
    <location>
        <begin position="20"/>
        <end position="525"/>
    </location>
</feature>
<dbReference type="GeneID" id="96874242"/>
<dbReference type="PANTHER" id="PTHR40446">
    <property type="entry name" value="N-ACETYLGLUCOSAMINE-1-PHOSPHODIESTER ALPHA-N-ACETYLGLUCOSAMINIDASE"/>
    <property type="match status" value="1"/>
</dbReference>
<dbReference type="Proteomes" id="UP000092528">
    <property type="component" value="Chromosome 2"/>
</dbReference>
<keyword evidence="2" id="KW-0732">Signal</keyword>
<dbReference type="AlphaFoldDB" id="A0A1C7FGL4"/>
<proteinExistence type="predicted"/>
<evidence type="ECO:0000259" key="3">
    <source>
        <dbReference type="Pfam" id="PF09992"/>
    </source>
</evidence>
<protein>
    <recommendedName>
        <fullName evidence="3">Phosphodiester glycosidase domain-containing protein</fullName>
    </recommendedName>
</protein>
<evidence type="ECO:0000313" key="5">
    <source>
        <dbReference type="Proteomes" id="UP000092528"/>
    </source>
</evidence>
<evidence type="ECO:0000256" key="2">
    <source>
        <dbReference type="SAM" id="SignalP"/>
    </source>
</evidence>
<feature type="region of interest" description="Disordered" evidence="1">
    <location>
        <begin position="505"/>
        <end position="525"/>
    </location>
</feature>
<dbReference type="PANTHER" id="PTHR40446:SF2">
    <property type="entry name" value="N-ACETYLGLUCOSAMINE-1-PHOSPHODIESTER ALPHA-N-ACETYLGLUCOSAMINIDASE"/>
    <property type="match status" value="1"/>
</dbReference>
<dbReference type="RefSeq" id="WP_065546654.1">
    <property type="nucleotide sequence ID" value="NZ_CP016415.1"/>
</dbReference>